<reference evidence="5 6" key="1">
    <citation type="submission" date="2019-02" db="EMBL/GenBank/DDBJ databases">
        <title>Deep-cultivation of Planctomycetes and their phenomic and genomic characterization uncovers novel biology.</title>
        <authorList>
            <person name="Wiegand S."/>
            <person name="Jogler M."/>
            <person name="Boedeker C."/>
            <person name="Pinto D."/>
            <person name="Vollmers J."/>
            <person name="Rivas-Marin E."/>
            <person name="Kohn T."/>
            <person name="Peeters S.H."/>
            <person name="Heuer A."/>
            <person name="Rast P."/>
            <person name="Oberbeckmann S."/>
            <person name="Bunk B."/>
            <person name="Jeske O."/>
            <person name="Meyerdierks A."/>
            <person name="Storesund J.E."/>
            <person name="Kallscheuer N."/>
            <person name="Luecker S."/>
            <person name="Lage O.M."/>
            <person name="Pohl T."/>
            <person name="Merkel B.J."/>
            <person name="Hornburger P."/>
            <person name="Mueller R.-W."/>
            <person name="Bruemmer F."/>
            <person name="Labrenz M."/>
            <person name="Spormann A.M."/>
            <person name="Op Den Camp H."/>
            <person name="Overmann J."/>
            <person name="Amann R."/>
            <person name="Jetten M.S.M."/>
            <person name="Mascher T."/>
            <person name="Medema M.H."/>
            <person name="Devos D.P."/>
            <person name="Kaster A.-K."/>
            <person name="Ovreas L."/>
            <person name="Rohde M."/>
            <person name="Galperin M.Y."/>
            <person name="Jogler C."/>
        </authorList>
    </citation>
    <scope>NUCLEOTIDE SEQUENCE [LARGE SCALE GENOMIC DNA]</scope>
    <source>
        <strain evidence="5 6">Poly51</strain>
    </source>
</reference>
<evidence type="ECO:0000256" key="3">
    <source>
        <dbReference type="ARBA" id="ARBA00023163"/>
    </source>
</evidence>
<dbReference type="CDD" id="cd06091">
    <property type="entry name" value="KOW_NusG"/>
    <property type="match status" value="1"/>
</dbReference>
<keyword evidence="2" id="KW-0805">Transcription regulation</keyword>
<accession>A0A5C6EIS0</accession>
<proteinExistence type="predicted"/>
<keyword evidence="6" id="KW-1185">Reference proteome</keyword>
<sequence length="172" mass="19724">MDQRTWWLVYTRSRQEKQLMRHLRVAGLPHYAPQIANRRRSPAGRIRITYQPLFSNYVFLCGEEEARYKAVCTGCVQSVAPIEDVAHFVSDLRQIQALIDMNVPLTIEDRIQPGQQVRVKSGVFAGYEGTVLQRTQETRLLVAVRFMERGVSVKLDDCQLEVLSKKTAEASE</sequence>
<feature type="domain" description="KOW" evidence="4">
    <location>
        <begin position="110"/>
        <end position="137"/>
    </location>
</feature>
<dbReference type="Pfam" id="PF02357">
    <property type="entry name" value="NusG"/>
    <property type="match status" value="1"/>
</dbReference>
<dbReference type="InterPro" id="IPR006645">
    <property type="entry name" value="NGN-like_dom"/>
</dbReference>
<dbReference type="Proteomes" id="UP000318288">
    <property type="component" value="Unassembled WGS sequence"/>
</dbReference>
<dbReference type="CDD" id="cd09895">
    <property type="entry name" value="NGN_SP_UpxY"/>
    <property type="match status" value="1"/>
</dbReference>
<dbReference type="PANTHER" id="PTHR30265">
    <property type="entry name" value="RHO-INTERACTING TRANSCRIPTION TERMINATION FACTOR NUSG"/>
    <property type="match status" value="1"/>
</dbReference>
<name>A0A5C6EIS0_9BACT</name>
<keyword evidence="3" id="KW-0804">Transcription</keyword>
<evidence type="ECO:0000313" key="6">
    <source>
        <dbReference type="Proteomes" id="UP000318288"/>
    </source>
</evidence>
<dbReference type="PANTHER" id="PTHR30265:SF2">
    <property type="entry name" value="TRANSCRIPTION TERMINATION_ANTITERMINATION PROTEIN NUSG"/>
    <property type="match status" value="1"/>
</dbReference>
<dbReference type="AlphaFoldDB" id="A0A5C6EIS0"/>
<evidence type="ECO:0000256" key="1">
    <source>
        <dbReference type="ARBA" id="ARBA00022814"/>
    </source>
</evidence>
<dbReference type="InterPro" id="IPR005824">
    <property type="entry name" value="KOW"/>
</dbReference>
<dbReference type="Gene3D" id="3.30.70.940">
    <property type="entry name" value="NusG, N-terminal domain"/>
    <property type="match status" value="1"/>
</dbReference>
<dbReference type="SUPFAM" id="SSF82679">
    <property type="entry name" value="N-utilization substance G protein NusG, N-terminal domain"/>
    <property type="match status" value="1"/>
</dbReference>
<dbReference type="GO" id="GO:0005829">
    <property type="term" value="C:cytosol"/>
    <property type="evidence" value="ECO:0007669"/>
    <property type="project" value="TreeGrafter"/>
</dbReference>
<comment type="caution">
    <text evidence="5">The sequence shown here is derived from an EMBL/GenBank/DDBJ whole genome shotgun (WGS) entry which is preliminary data.</text>
</comment>
<dbReference type="SUPFAM" id="SSF50104">
    <property type="entry name" value="Translation proteins SH3-like domain"/>
    <property type="match status" value="1"/>
</dbReference>
<dbReference type="EMBL" id="SJPW01000007">
    <property type="protein sequence ID" value="TWU47541.1"/>
    <property type="molecule type" value="Genomic_DNA"/>
</dbReference>
<dbReference type="GO" id="GO:0031564">
    <property type="term" value="P:transcription antitermination"/>
    <property type="evidence" value="ECO:0007669"/>
    <property type="project" value="UniProtKB-KW"/>
</dbReference>
<dbReference type="InterPro" id="IPR008991">
    <property type="entry name" value="Translation_prot_SH3-like_sf"/>
</dbReference>
<organism evidence="5 6">
    <name type="scientific">Rubripirellula tenax</name>
    <dbReference type="NCBI Taxonomy" id="2528015"/>
    <lineage>
        <taxon>Bacteria</taxon>
        <taxon>Pseudomonadati</taxon>
        <taxon>Planctomycetota</taxon>
        <taxon>Planctomycetia</taxon>
        <taxon>Pirellulales</taxon>
        <taxon>Pirellulaceae</taxon>
        <taxon>Rubripirellula</taxon>
    </lineage>
</organism>
<dbReference type="InterPro" id="IPR036735">
    <property type="entry name" value="NGN_dom_sf"/>
</dbReference>
<evidence type="ECO:0000313" key="5">
    <source>
        <dbReference type="EMBL" id="TWU47541.1"/>
    </source>
</evidence>
<dbReference type="GO" id="GO:0006354">
    <property type="term" value="P:DNA-templated transcription elongation"/>
    <property type="evidence" value="ECO:0007669"/>
    <property type="project" value="InterPro"/>
</dbReference>
<dbReference type="SMART" id="SM00739">
    <property type="entry name" value="KOW"/>
    <property type="match status" value="1"/>
</dbReference>
<dbReference type="InterPro" id="IPR043425">
    <property type="entry name" value="NusG-like"/>
</dbReference>
<protein>
    <submittedName>
        <fullName evidence="5">Transcriptional activator RfaH</fullName>
    </submittedName>
</protein>
<keyword evidence="1" id="KW-0889">Transcription antitermination</keyword>
<gene>
    <name evidence="5" type="ORF">Poly51_53410</name>
</gene>
<evidence type="ECO:0000256" key="2">
    <source>
        <dbReference type="ARBA" id="ARBA00023015"/>
    </source>
</evidence>
<evidence type="ECO:0000259" key="4">
    <source>
        <dbReference type="SMART" id="SM00739"/>
    </source>
</evidence>